<comment type="caution">
    <text evidence="5">The sequence shown here is derived from an EMBL/GenBank/DDBJ whole genome shotgun (WGS) entry which is preliminary data.</text>
</comment>
<feature type="domain" description="UspA" evidence="4">
    <location>
        <begin position="154"/>
        <end position="293"/>
    </location>
</feature>
<sequence length="296" mass="31567">MNAPIVVGVDGSTRSLDAVRWASHEAVLRRRPLHIVAAIRGEPSTYGNAFTLAAPQFAAKRREGKLRLSRGRAAALPATGDGPVVTEHLGFGHPVDILLEQSADSAMLVVGSRGLGRWADGILGSVSTAIVLHARCPVAVIRELPSEDEPARGRPVVVGVDGSEHSEPALAQAFETASLHGVELVAVHAWSDSHLSTAFRTDPDGESLDWDAVAIAEHAVLAERLAGWEDQYPDVVVRRVVVHDNPAQELITESKSAQLVVVGRRGRGGFKSMLLGSTSRNLLHRALCPLLIVTHP</sequence>
<name>A0A652YJB3_NOCGL</name>
<dbReference type="Pfam" id="PF00582">
    <property type="entry name" value="Usp"/>
    <property type="match status" value="2"/>
</dbReference>
<evidence type="ECO:0000259" key="4">
    <source>
        <dbReference type="Pfam" id="PF00582"/>
    </source>
</evidence>
<keyword evidence="3" id="KW-0067">ATP-binding</keyword>
<evidence type="ECO:0000256" key="2">
    <source>
        <dbReference type="ARBA" id="ARBA00022741"/>
    </source>
</evidence>
<evidence type="ECO:0000313" key="5">
    <source>
        <dbReference type="EMBL" id="TYQ01338.1"/>
    </source>
</evidence>
<proteinExistence type="inferred from homology"/>
<dbReference type="InterPro" id="IPR014729">
    <property type="entry name" value="Rossmann-like_a/b/a_fold"/>
</dbReference>
<dbReference type="Gene3D" id="3.40.50.620">
    <property type="entry name" value="HUPs"/>
    <property type="match status" value="2"/>
</dbReference>
<reference evidence="5" key="1">
    <citation type="submission" date="2019-07" db="EMBL/GenBank/DDBJ databases">
        <title>Genomic Encyclopedia of Type Strains, Phase IV (KMG-IV): sequencing the most valuable type-strain genomes for metagenomic binning, comparative biology and taxonomic classification.</title>
        <authorList>
            <person name="Goeker M."/>
        </authorList>
    </citation>
    <scope>NUCLEOTIDE SEQUENCE</scope>
    <source>
        <strain evidence="5">DSM 44596</strain>
    </source>
</reference>
<dbReference type="PANTHER" id="PTHR46268">
    <property type="entry name" value="STRESS RESPONSE PROTEIN NHAX"/>
    <property type="match status" value="1"/>
</dbReference>
<dbReference type="InterPro" id="IPR006015">
    <property type="entry name" value="Universal_stress_UspA"/>
</dbReference>
<dbReference type="EMBL" id="VNIQ01000008">
    <property type="protein sequence ID" value="TYQ01338.1"/>
    <property type="molecule type" value="Genomic_DNA"/>
</dbReference>
<evidence type="ECO:0000256" key="1">
    <source>
        <dbReference type="ARBA" id="ARBA00008791"/>
    </source>
</evidence>
<dbReference type="AlphaFoldDB" id="A0A652YJB3"/>
<organism evidence="5">
    <name type="scientific">Nocardia globerula</name>
    <dbReference type="NCBI Taxonomy" id="1818"/>
    <lineage>
        <taxon>Bacteria</taxon>
        <taxon>Bacillati</taxon>
        <taxon>Actinomycetota</taxon>
        <taxon>Actinomycetes</taxon>
        <taxon>Mycobacteriales</taxon>
        <taxon>Nocardiaceae</taxon>
        <taxon>Nocardia</taxon>
    </lineage>
</organism>
<keyword evidence="2" id="KW-0547">Nucleotide-binding</keyword>
<evidence type="ECO:0000256" key="3">
    <source>
        <dbReference type="ARBA" id="ARBA00022840"/>
    </source>
</evidence>
<protein>
    <submittedName>
        <fullName evidence="5">Nucleotide-binding universal stress UspA family protein</fullName>
    </submittedName>
</protein>
<dbReference type="SUPFAM" id="SSF52402">
    <property type="entry name" value="Adenine nucleotide alpha hydrolases-like"/>
    <property type="match status" value="2"/>
</dbReference>
<comment type="similarity">
    <text evidence="1">Belongs to the universal stress protein A family.</text>
</comment>
<dbReference type="PANTHER" id="PTHR46268:SF27">
    <property type="entry name" value="UNIVERSAL STRESS PROTEIN RV2623"/>
    <property type="match status" value="1"/>
</dbReference>
<dbReference type="GO" id="GO:0005524">
    <property type="term" value="F:ATP binding"/>
    <property type="evidence" value="ECO:0007669"/>
    <property type="project" value="UniProtKB-KW"/>
</dbReference>
<gene>
    <name evidence="5" type="ORF">FNL38_108194</name>
</gene>
<dbReference type="PRINTS" id="PR01438">
    <property type="entry name" value="UNVRSLSTRESS"/>
</dbReference>
<dbReference type="InterPro" id="IPR006016">
    <property type="entry name" value="UspA"/>
</dbReference>
<accession>A0A652YJB3</accession>
<feature type="domain" description="UspA" evidence="4">
    <location>
        <begin position="1"/>
        <end position="142"/>
    </location>
</feature>